<reference evidence="2 3" key="1">
    <citation type="submission" date="2006-12" db="EMBL/GenBank/DDBJ databases">
        <title>Complete sequence of Shewanella amazonensis SB2B.</title>
        <authorList>
            <consortium name="US DOE Joint Genome Institute"/>
            <person name="Copeland A."/>
            <person name="Lucas S."/>
            <person name="Lapidus A."/>
            <person name="Barry K."/>
            <person name="Detter J.C."/>
            <person name="Glavina del Rio T."/>
            <person name="Hammon N."/>
            <person name="Israni S."/>
            <person name="Dalin E."/>
            <person name="Tice H."/>
            <person name="Pitluck S."/>
            <person name="Munk A.C."/>
            <person name="Brettin T."/>
            <person name="Bruce D."/>
            <person name="Han C."/>
            <person name="Tapia R."/>
            <person name="Gilna P."/>
            <person name="Schmutz J."/>
            <person name="Larimer F."/>
            <person name="Land M."/>
            <person name="Hauser L."/>
            <person name="Kyrpides N."/>
            <person name="Mikhailova N."/>
            <person name="Fredrickson J."/>
            <person name="Richardson P."/>
        </authorList>
    </citation>
    <scope>NUCLEOTIDE SEQUENCE [LARGE SCALE GENOMIC DNA]</scope>
    <source>
        <strain evidence="3">ATCC BAA-1098 / SB2B</strain>
    </source>
</reference>
<dbReference type="OrthoDB" id="9801056at2"/>
<dbReference type="Gene3D" id="3.40.50.720">
    <property type="entry name" value="NAD(P)-binding Rossmann-like Domain"/>
    <property type="match status" value="1"/>
</dbReference>
<dbReference type="KEGG" id="saz:Sama_2249"/>
<dbReference type="InterPro" id="IPR036291">
    <property type="entry name" value="NAD(P)-bd_dom_sf"/>
</dbReference>
<accession>A1S7U8</accession>
<dbReference type="RefSeq" id="WP_011760362.1">
    <property type="nucleotide sequence ID" value="NC_008700.1"/>
</dbReference>
<feature type="domain" description="NAD-dependent epimerase/dehydratase" evidence="1">
    <location>
        <begin position="3"/>
        <end position="229"/>
    </location>
</feature>
<dbReference type="Proteomes" id="UP000009175">
    <property type="component" value="Chromosome"/>
</dbReference>
<gene>
    <name evidence="2" type="ordered locus">Sama_2249</name>
</gene>
<dbReference type="eggNOG" id="COG0451">
    <property type="taxonomic scope" value="Bacteria"/>
</dbReference>
<dbReference type="PANTHER" id="PTHR48079:SF6">
    <property type="entry name" value="NAD(P)-BINDING DOMAIN-CONTAINING PROTEIN-RELATED"/>
    <property type="match status" value="1"/>
</dbReference>
<organism evidence="2 3">
    <name type="scientific">Shewanella amazonensis (strain ATCC BAA-1098 / SB2B)</name>
    <dbReference type="NCBI Taxonomy" id="326297"/>
    <lineage>
        <taxon>Bacteria</taxon>
        <taxon>Pseudomonadati</taxon>
        <taxon>Pseudomonadota</taxon>
        <taxon>Gammaproteobacteria</taxon>
        <taxon>Alteromonadales</taxon>
        <taxon>Shewanellaceae</taxon>
        <taxon>Shewanella</taxon>
    </lineage>
</organism>
<protein>
    <recommendedName>
        <fullName evidence="1">NAD-dependent epimerase/dehydratase domain-containing protein</fullName>
    </recommendedName>
</protein>
<dbReference type="Pfam" id="PF01370">
    <property type="entry name" value="Epimerase"/>
    <property type="match status" value="1"/>
</dbReference>
<name>A1S7U8_SHEAM</name>
<dbReference type="PANTHER" id="PTHR48079">
    <property type="entry name" value="PROTEIN YEEZ"/>
    <property type="match status" value="1"/>
</dbReference>
<dbReference type="STRING" id="326297.Sama_2249"/>
<dbReference type="EMBL" id="CP000507">
    <property type="protein sequence ID" value="ABM00455.1"/>
    <property type="molecule type" value="Genomic_DNA"/>
</dbReference>
<dbReference type="InterPro" id="IPR001509">
    <property type="entry name" value="Epimerase_deHydtase"/>
</dbReference>
<sequence length="307" mass="34387">MKVLITGGSGFVGRYLQGYFNSDEYDVAITSRCKSNISDFPVYTIPAIDQHTDWKHALKNVDVVVHLASRAHSSDNHSEAAKEDFTKTNVLGLSKLLDDCIFLGVKRIIYLSSIKALGESTDGRDAFSESDKYNPADYYGITKARAEQLVVEKCKHSGLDYTIIRPPLVYGKSAKANLQSIARGLSYSLPFPYFTSSNRRSLISVHSLCRFIVAVANDPNTNNQIYNVADNYVLSTKDIFSLIKSCSNSKSFIFPIPKFIFTFLAFFWSKFGDVSTKLYGSLEINNTKATKVISWKPLEKPEKNDFV</sequence>
<dbReference type="AlphaFoldDB" id="A1S7U8"/>
<dbReference type="InterPro" id="IPR051783">
    <property type="entry name" value="NAD(P)-dependent_oxidoreduct"/>
</dbReference>
<dbReference type="GO" id="GO:0004029">
    <property type="term" value="F:aldehyde dehydrogenase (NAD+) activity"/>
    <property type="evidence" value="ECO:0007669"/>
    <property type="project" value="TreeGrafter"/>
</dbReference>
<evidence type="ECO:0000259" key="1">
    <source>
        <dbReference type="Pfam" id="PF01370"/>
    </source>
</evidence>
<dbReference type="HOGENOM" id="CLU_007383_6_1_6"/>
<proteinExistence type="predicted"/>
<dbReference type="GO" id="GO:0005737">
    <property type="term" value="C:cytoplasm"/>
    <property type="evidence" value="ECO:0007669"/>
    <property type="project" value="TreeGrafter"/>
</dbReference>
<keyword evidence="3" id="KW-1185">Reference proteome</keyword>
<evidence type="ECO:0000313" key="3">
    <source>
        <dbReference type="Proteomes" id="UP000009175"/>
    </source>
</evidence>
<evidence type="ECO:0000313" key="2">
    <source>
        <dbReference type="EMBL" id="ABM00455.1"/>
    </source>
</evidence>
<dbReference type="SUPFAM" id="SSF51735">
    <property type="entry name" value="NAD(P)-binding Rossmann-fold domains"/>
    <property type="match status" value="1"/>
</dbReference>